<comment type="caution">
    <text evidence="5">The sequence shown here is derived from an EMBL/GenBank/DDBJ whole genome shotgun (WGS) entry which is preliminary data.</text>
</comment>
<feature type="domain" description="HTH tetR-type" evidence="4">
    <location>
        <begin position="54"/>
        <end position="114"/>
    </location>
</feature>
<evidence type="ECO:0000256" key="1">
    <source>
        <dbReference type="ARBA" id="ARBA00023125"/>
    </source>
</evidence>
<name>A0A3N0AET3_9ACTN</name>
<protein>
    <submittedName>
        <fullName evidence="5">TetR/AcrR family transcriptional regulator</fullName>
    </submittedName>
</protein>
<evidence type="ECO:0000256" key="3">
    <source>
        <dbReference type="SAM" id="MobiDB-lite"/>
    </source>
</evidence>
<evidence type="ECO:0000313" key="6">
    <source>
        <dbReference type="Proteomes" id="UP000267368"/>
    </source>
</evidence>
<proteinExistence type="predicted"/>
<dbReference type="Pfam" id="PF00440">
    <property type="entry name" value="TetR_N"/>
    <property type="match status" value="1"/>
</dbReference>
<accession>A0A3N0AET3</accession>
<keyword evidence="6" id="KW-1185">Reference proteome</keyword>
<dbReference type="PANTHER" id="PTHR43479:SF7">
    <property type="entry name" value="TETR-FAMILY TRANSCRIPTIONAL REGULATOR"/>
    <property type="match status" value="1"/>
</dbReference>
<reference evidence="6" key="1">
    <citation type="submission" date="2018-05" db="EMBL/GenBank/DDBJ databases">
        <title>Genome Sequencing of selected type strains of the family Eggerthellaceae.</title>
        <authorList>
            <person name="Danylec N."/>
            <person name="Stoll D.A."/>
            <person name="Doetsch A."/>
            <person name="Huch M."/>
        </authorList>
    </citation>
    <scope>NUCLEOTIDE SEQUENCE [LARGE SCALE GENOMIC DNA]</scope>
    <source>
        <strain evidence="6">DSM 17537</strain>
    </source>
</reference>
<keyword evidence="1 2" id="KW-0238">DNA-binding</keyword>
<dbReference type="InterPro" id="IPR039532">
    <property type="entry name" value="TetR_C_Firmicutes"/>
</dbReference>
<dbReference type="InterPro" id="IPR009057">
    <property type="entry name" value="Homeodomain-like_sf"/>
</dbReference>
<feature type="region of interest" description="Disordered" evidence="3">
    <location>
        <begin position="15"/>
        <end position="46"/>
    </location>
</feature>
<dbReference type="InterPro" id="IPR023772">
    <property type="entry name" value="DNA-bd_HTH_TetR-type_CS"/>
</dbReference>
<dbReference type="GO" id="GO:0003677">
    <property type="term" value="F:DNA binding"/>
    <property type="evidence" value="ECO:0007669"/>
    <property type="project" value="UniProtKB-UniRule"/>
</dbReference>
<feature type="DNA-binding region" description="H-T-H motif" evidence="2">
    <location>
        <begin position="77"/>
        <end position="96"/>
    </location>
</feature>
<dbReference type="PROSITE" id="PS01081">
    <property type="entry name" value="HTH_TETR_1"/>
    <property type="match status" value="1"/>
</dbReference>
<dbReference type="PROSITE" id="PS50977">
    <property type="entry name" value="HTH_TETR_2"/>
    <property type="match status" value="1"/>
</dbReference>
<dbReference type="SUPFAM" id="SSF46689">
    <property type="entry name" value="Homeodomain-like"/>
    <property type="match status" value="1"/>
</dbReference>
<dbReference type="Proteomes" id="UP000267368">
    <property type="component" value="Unassembled WGS sequence"/>
</dbReference>
<dbReference type="OrthoDB" id="3193022at2"/>
<dbReference type="EMBL" id="QICB01000003">
    <property type="protein sequence ID" value="RNL19777.1"/>
    <property type="molecule type" value="Genomic_DNA"/>
</dbReference>
<sequence length="245" mass="27682">MKGESIGLAAISLKSAKRKSSNAPVAEESRACSAPEPSSRTRTECPAPCDPRIARSRAALREALIELMEERGFDGFTVNDLCQRAGLNRGTFYNHFKDKDALLQAFEDEVLAELDDFSRKMSEISIVELMHYRMLKKPLPVLVELFDYVRKEGEFFHAVLGPGGDVRFGPRLREAVCSKLIMSLLHEQYREDPTPFVNYYIAYFAGAYVSVIVRWIETGMQESSEEMALIAVRLFFIKPGESIKL</sequence>
<dbReference type="InterPro" id="IPR001647">
    <property type="entry name" value="HTH_TetR"/>
</dbReference>
<dbReference type="InterPro" id="IPR050624">
    <property type="entry name" value="HTH-type_Tx_Regulator"/>
</dbReference>
<dbReference type="PANTHER" id="PTHR43479">
    <property type="entry name" value="ACREF/ENVCD OPERON REPRESSOR-RELATED"/>
    <property type="match status" value="1"/>
</dbReference>
<dbReference type="Gene3D" id="1.10.357.10">
    <property type="entry name" value="Tetracycline Repressor, domain 2"/>
    <property type="match status" value="1"/>
</dbReference>
<dbReference type="Pfam" id="PF14278">
    <property type="entry name" value="TetR_C_8"/>
    <property type="match status" value="1"/>
</dbReference>
<evidence type="ECO:0000259" key="4">
    <source>
        <dbReference type="PROSITE" id="PS50977"/>
    </source>
</evidence>
<organism evidence="5 6">
    <name type="scientific">Slackia faecicanis</name>
    <dbReference type="NCBI Taxonomy" id="255723"/>
    <lineage>
        <taxon>Bacteria</taxon>
        <taxon>Bacillati</taxon>
        <taxon>Actinomycetota</taxon>
        <taxon>Coriobacteriia</taxon>
        <taxon>Eggerthellales</taxon>
        <taxon>Eggerthellaceae</taxon>
        <taxon>Slackia</taxon>
    </lineage>
</organism>
<dbReference type="PRINTS" id="PR00455">
    <property type="entry name" value="HTHTETR"/>
</dbReference>
<evidence type="ECO:0000256" key="2">
    <source>
        <dbReference type="PROSITE-ProRule" id="PRU00335"/>
    </source>
</evidence>
<dbReference type="AlphaFoldDB" id="A0A3N0AET3"/>
<gene>
    <name evidence="5" type="ORF">DMP07_05220</name>
</gene>
<evidence type="ECO:0000313" key="5">
    <source>
        <dbReference type="EMBL" id="RNL19777.1"/>
    </source>
</evidence>